<accession>A0A6J6NRR7</accession>
<evidence type="ECO:0000256" key="1">
    <source>
        <dbReference type="ARBA" id="ARBA00009369"/>
    </source>
</evidence>
<organism evidence="7">
    <name type="scientific">freshwater metagenome</name>
    <dbReference type="NCBI Taxonomy" id="449393"/>
    <lineage>
        <taxon>unclassified sequences</taxon>
        <taxon>metagenomes</taxon>
        <taxon>ecological metagenomes</taxon>
    </lineage>
</organism>
<dbReference type="InterPro" id="IPR042177">
    <property type="entry name" value="Cell/Rod_1"/>
</dbReference>
<dbReference type="InterPro" id="IPR055342">
    <property type="entry name" value="MreC_beta-barrel_core"/>
</dbReference>
<dbReference type="EMBL" id="CAFBAA010000024">
    <property type="protein sequence ID" value="CAB4843935.1"/>
    <property type="molecule type" value="Genomic_DNA"/>
</dbReference>
<proteinExistence type="inferred from homology"/>
<dbReference type="NCBIfam" id="TIGR00219">
    <property type="entry name" value="mreC"/>
    <property type="match status" value="1"/>
</dbReference>
<protein>
    <recommendedName>
        <fullName evidence="2">Cell shape-determining protein MreC</fullName>
    </recommendedName>
    <alternativeName>
        <fullName evidence="4">Cell shape protein MreC</fullName>
    </alternativeName>
</protein>
<dbReference type="EMBL" id="CAEZXN010000006">
    <property type="protein sequence ID" value="CAB4689067.1"/>
    <property type="molecule type" value="Genomic_DNA"/>
</dbReference>
<dbReference type="PIRSF" id="PIRSF038471">
    <property type="entry name" value="MreC"/>
    <property type="match status" value="1"/>
</dbReference>
<dbReference type="Pfam" id="PF04085">
    <property type="entry name" value="MreC"/>
    <property type="match status" value="1"/>
</dbReference>
<feature type="domain" description="Rod shape-determining protein MreC beta-barrel core" evidence="5">
    <location>
        <begin position="121"/>
        <end position="268"/>
    </location>
</feature>
<evidence type="ECO:0000313" key="6">
    <source>
        <dbReference type="EMBL" id="CAB4680904.1"/>
    </source>
</evidence>
<reference evidence="7" key="1">
    <citation type="submission" date="2020-05" db="EMBL/GenBank/DDBJ databases">
        <authorList>
            <person name="Chiriac C."/>
            <person name="Salcher M."/>
            <person name="Ghai R."/>
            <person name="Kavagutti S V."/>
        </authorList>
    </citation>
    <scope>NUCLEOTIDE SEQUENCE</scope>
</reference>
<dbReference type="Gene3D" id="2.40.10.350">
    <property type="entry name" value="Rod shape-determining protein MreC, domain 2"/>
    <property type="match status" value="1"/>
</dbReference>
<evidence type="ECO:0000259" key="5">
    <source>
        <dbReference type="Pfam" id="PF04085"/>
    </source>
</evidence>
<evidence type="ECO:0000256" key="2">
    <source>
        <dbReference type="ARBA" id="ARBA00013855"/>
    </source>
</evidence>
<dbReference type="EMBL" id="CAEZXB010000023">
    <property type="protein sequence ID" value="CAB4680904.1"/>
    <property type="molecule type" value="Genomic_DNA"/>
</dbReference>
<dbReference type="PANTHER" id="PTHR34138:SF1">
    <property type="entry name" value="CELL SHAPE-DETERMINING PROTEIN MREC"/>
    <property type="match status" value="1"/>
</dbReference>
<dbReference type="GO" id="GO:0008360">
    <property type="term" value="P:regulation of cell shape"/>
    <property type="evidence" value="ECO:0007669"/>
    <property type="project" value="UniProtKB-KW"/>
</dbReference>
<dbReference type="Gene3D" id="2.40.10.340">
    <property type="entry name" value="Rod shape-determining protein MreC, domain 1"/>
    <property type="match status" value="1"/>
</dbReference>
<evidence type="ECO:0000256" key="4">
    <source>
        <dbReference type="ARBA" id="ARBA00032089"/>
    </source>
</evidence>
<comment type="similarity">
    <text evidence="1">Belongs to the MreC family.</text>
</comment>
<dbReference type="PANTHER" id="PTHR34138">
    <property type="entry name" value="CELL SHAPE-DETERMINING PROTEIN MREC"/>
    <property type="match status" value="1"/>
</dbReference>
<name>A0A6J6NRR7_9ZZZZ</name>
<evidence type="ECO:0000313" key="8">
    <source>
        <dbReference type="EMBL" id="CAB4843935.1"/>
    </source>
</evidence>
<dbReference type="InterPro" id="IPR042175">
    <property type="entry name" value="Cell/Rod_MreC_2"/>
</dbReference>
<evidence type="ECO:0000256" key="3">
    <source>
        <dbReference type="ARBA" id="ARBA00022960"/>
    </source>
</evidence>
<dbReference type="InterPro" id="IPR007221">
    <property type="entry name" value="MreC"/>
</dbReference>
<gene>
    <name evidence="6" type="ORF">UFOPK2342_01141</name>
    <name evidence="7" type="ORF">UFOPK2423_00441</name>
    <name evidence="8" type="ORF">UFOPK3266_01011</name>
</gene>
<dbReference type="GO" id="GO:0005886">
    <property type="term" value="C:plasma membrane"/>
    <property type="evidence" value="ECO:0007669"/>
    <property type="project" value="TreeGrafter"/>
</dbReference>
<keyword evidence="3" id="KW-0133">Cell shape</keyword>
<evidence type="ECO:0000313" key="7">
    <source>
        <dbReference type="EMBL" id="CAB4689067.1"/>
    </source>
</evidence>
<sequence>MNRDRRRARLVLGVLIVISLLAITLDLRGGSTFSGPRNVLSGVVSPVQRVASNVTRPIGRFFSDLTKINSNREKINKLTADNRELRAKRVEDKATSGKADLLSQTLNLAASGGYRVVPAQIISMSQSGFSRTIGIDAGSNSGIKPDMTVIAAGGLVGRVVSAAANSATVLVITDESFKVGVRLAGTQALGVISGRGSGVLDLELLDAQTEVRIGDELVARGSVGAKPFVPGVPVGRVISVVQTPGALTRIAVVKPFVNLATLDIVAVVVSPPKTDPRDSLLPRPMPTPTVTVTVTATPQAVASPTPSPSKS</sequence>
<dbReference type="AlphaFoldDB" id="A0A6J6NRR7"/>